<dbReference type="AlphaFoldDB" id="A0A562ZLV7"/>
<evidence type="ECO:0000259" key="4">
    <source>
        <dbReference type="PROSITE" id="PS51186"/>
    </source>
</evidence>
<dbReference type="InterPro" id="IPR050832">
    <property type="entry name" value="Bact_Acetyltransf"/>
</dbReference>
<dbReference type="Pfam" id="PF00583">
    <property type="entry name" value="Acetyltransf_1"/>
    <property type="match status" value="1"/>
</dbReference>
<keyword evidence="1 5" id="KW-0808">Transferase</keyword>
<comment type="caution">
    <text evidence="5">The sequence shown here is derived from an EMBL/GenBank/DDBJ whole genome shotgun (WGS) entry which is preliminary data.</text>
</comment>
<keyword evidence="6" id="KW-1185">Reference proteome</keyword>
<dbReference type="GO" id="GO:0016747">
    <property type="term" value="F:acyltransferase activity, transferring groups other than amino-acyl groups"/>
    <property type="evidence" value="ECO:0007669"/>
    <property type="project" value="InterPro"/>
</dbReference>
<evidence type="ECO:0000256" key="1">
    <source>
        <dbReference type="ARBA" id="ARBA00022679"/>
    </source>
</evidence>
<dbReference type="OrthoDB" id="9806849at2"/>
<feature type="region of interest" description="Disordered" evidence="3">
    <location>
        <begin position="135"/>
        <end position="167"/>
    </location>
</feature>
<dbReference type="PANTHER" id="PTHR43877">
    <property type="entry name" value="AMINOALKYLPHOSPHONATE N-ACETYLTRANSFERASE-RELATED-RELATED"/>
    <property type="match status" value="1"/>
</dbReference>
<evidence type="ECO:0000256" key="3">
    <source>
        <dbReference type="SAM" id="MobiDB-lite"/>
    </source>
</evidence>
<proteinExistence type="predicted"/>
<dbReference type="PROSITE" id="PS51186">
    <property type="entry name" value="GNAT"/>
    <property type="match status" value="1"/>
</dbReference>
<keyword evidence="2" id="KW-0012">Acyltransferase</keyword>
<organism evidence="5 6">
    <name type="scientific">Caenimonas sedimenti</name>
    <dbReference type="NCBI Taxonomy" id="2596921"/>
    <lineage>
        <taxon>Bacteria</taxon>
        <taxon>Pseudomonadati</taxon>
        <taxon>Pseudomonadota</taxon>
        <taxon>Betaproteobacteria</taxon>
        <taxon>Burkholderiales</taxon>
        <taxon>Comamonadaceae</taxon>
        <taxon>Caenimonas</taxon>
    </lineage>
</organism>
<evidence type="ECO:0000313" key="6">
    <source>
        <dbReference type="Proteomes" id="UP000318199"/>
    </source>
</evidence>
<evidence type="ECO:0000256" key="2">
    <source>
        <dbReference type="ARBA" id="ARBA00023315"/>
    </source>
</evidence>
<gene>
    <name evidence="5" type="ORF">FN976_19185</name>
</gene>
<name>A0A562ZLV7_9BURK</name>
<protein>
    <submittedName>
        <fullName evidence="5">GNAT family N-acetyltransferase</fullName>
    </submittedName>
</protein>
<sequence length="167" mass="17885">MNVRCAMPADIQTLNEIALAAKAHWGYSAEQLRAWKADLTVSAEALAAKPVWVAEENGRPTGFVQVAMDTQPWELEALWVDPGHMGRGVGKALLAWARQQALAGGQSELAIDADPHAEAFYRACGARLVGTVPAPIAGSPERVRPQLRLQVKAEDGDGSPGFPPPRE</sequence>
<dbReference type="EMBL" id="VOBQ01000015">
    <property type="protein sequence ID" value="TWO69550.1"/>
    <property type="molecule type" value="Genomic_DNA"/>
</dbReference>
<dbReference type="InterPro" id="IPR016181">
    <property type="entry name" value="Acyl_CoA_acyltransferase"/>
</dbReference>
<dbReference type="InterPro" id="IPR000182">
    <property type="entry name" value="GNAT_dom"/>
</dbReference>
<feature type="domain" description="N-acetyltransferase" evidence="4">
    <location>
        <begin position="1"/>
        <end position="150"/>
    </location>
</feature>
<reference evidence="5 6" key="1">
    <citation type="submission" date="2019-07" db="EMBL/GenBank/DDBJ databases">
        <title>Caenimonas sedimenti sp. nov., isolated from activated sludge.</title>
        <authorList>
            <person name="Xu J."/>
        </authorList>
    </citation>
    <scope>NUCLEOTIDE SEQUENCE [LARGE SCALE GENOMIC DNA]</scope>
    <source>
        <strain evidence="5 6">HX-9-20</strain>
    </source>
</reference>
<dbReference type="SUPFAM" id="SSF55729">
    <property type="entry name" value="Acyl-CoA N-acyltransferases (Nat)"/>
    <property type="match status" value="1"/>
</dbReference>
<dbReference type="Proteomes" id="UP000318199">
    <property type="component" value="Unassembled WGS sequence"/>
</dbReference>
<evidence type="ECO:0000313" key="5">
    <source>
        <dbReference type="EMBL" id="TWO69550.1"/>
    </source>
</evidence>
<accession>A0A562ZLV7</accession>
<dbReference type="CDD" id="cd04301">
    <property type="entry name" value="NAT_SF"/>
    <property type="match status" value="1"/>
</dbReference>
<dbReference type="Gene3D" id="3.40.630.30">
    <property type="match status" value="1"/>
</dbReference>